<sequence>MDSNLFFKKLENQFTNKLPFVAYKKPNENTLFSLLQNTEALHILRDFTSSGFVLAPFDSSNDTVIIPLEDSECIQSDYHKSNNVDVNSLEKGELYDSNQRDHHIQLVSKGINTIKEGHFEKVVLSRVDMVKLQENNPIELFKRLLDNYSQAFVYCWFHPKVGLWLGATPETLIKISNNYFETMSLAGTLQSQVNLAQWSVKEKNEQQIVTDYIVSQLQDSTAALHVSDPKTVQAGNLVHLKSLIYGTLKSNNLEHIVNALHPTPAVCGFPKEPAKQFILKEEGYDREFYTGYLGELNFKEQISRNRNRQNIENNAYSAIRNVSNLFVNLRCMQLKNNEALIYVGGGITGDSEPEREWQETVSKSMTIKKALY</sequence>
<protein>
    <submittedName>
        <fullName evidence="2">Isochorismate synthase</fullName>
    </submittedName>
</protein>
<reference evidence="2 3" key="1">
    <citation type="submission" date="2018-01" db="EMBL/GenBank/DDBJ databases">
        <title>The draft genome of Hanstruepera neustonica JCM19743.</title>
        <authorList>
            <person name="He R.-H."/>
            <person name="Du Z.-J."/>
        </authorList>
    </citation>
    <scope>NUCLEOTIDE SEQUENCE [LARGE SCALE GENOMIC DNA]</scope>
    <source>
        <strain evidence="2 3">JCM19743</strain>
    </source>
</reference>
<dbReference type="Pfam" id="PF00425">
    <property type="entry name" value="Chorismate_bind"/>
    <property type="match status" value="2"/>
</dbReference>
<dbReference type="EMBL" id="POWF01000005">
    <property type="protein sequence ID" value="PNQ72929.1"/>
    <property type="molecule type" value="Genomic_DNA"/>
</dbReference>
<accession>A0A2K1DY25</accession>
<dbReference type="RefSeq" id="WP_103052265.1">
    <property type="nucleotide sequence ID" value="NZ_POWF01000005.1"/>
</dbReference>
<dbReference type="InterPro" id="IPR005801">
    <property type="entry name" value="ADC_synthase"/>
</dbReference>
<dbReference type="InterPro" id="IPR015890">
    <property type="entry name" value="Chorismate_C"/>
</dbReference>
<dbReference type="Gene3D" id="3.60.120.10">
    <property type="entry name" value="Anthranilate synthase"/>
    <property type="match status" value="1"/>
</dbReference>
<organism evidence="2 3">
    <name type="scientific">Hanstruepera neustonica</name>
    <dbReference type="NCBI Taxonomy" id="1445657"/>
    <lineage>
        <taxon>Bacteria</taxon>
        <taxon>Pseudomonadati</taxon>
        <taxon>Bacteroidota</taxon>
        <taxon>Flavobacteriia</taxon>
        <taxon>Flavobacteriales</taxon>
        <taxon>Flavobacteriaceae</taxon>
        <taxon>Hanstruepera</taxon>
    </lineage>
</organism>
<dbReference type="AlphaFoldDB" id="A0A2K1DY25"/>
<gene>
    <name evidence="2" type="ORF">C1T31_09485</name>
</gene>
<dbReference type="PANTHER" id="PTHR42839">
    <property type="entry name" value="ISOCHORISMATE SYNTHASE ENTC"/>
    <property type="match status" value="1"/>
</dbReference>
<keyword evidence="3" id="KW-1185">Reference proteome</keyword>
<feature type="domain" description="Chorismate-utilising enzyme C-terminal" evidence="1">
    <location>
        <begin position="100"/>
        <end position="302"/>
    </location>
</feature>
<dbReference type="OrthoDB" id="9806579at2"/>
<dbReference type="Proteomes" id="UP000236641">
    <property type="component" value="Unassembled WGS sequence"/>
</dbReference>
<feature type="domain" description="Chorismate-utilising enzyme C-terminal" evidence="1">
    <location>
        <begin position="323"/>
        <end position="363"/>
    </location>
</feature>
<dbReference type="PANTHER" id="PTHR42839:SF2">
    <property type="entry name" value="ISOCHORISMATE SYNTHASE ENTC"/>
    <property type="match status" value="1"/>
</dbReference>
<evidence type="ECO:0000259" key="1">
    <source>
        <dbReference type="Pfam" id="PF00425"/>
    </source>
</evidence>
<evidence type="ECO:0000313" key="3">
    <source>
        <dbReference type="Proteomes" id="UP000236641"/>
    </source>
</evidence>
<comment type="caution">
    <text evidence="2">The sequence shown here is derived from an EMBL/GenBank/DDBJ whole genome shotgun (WGS) entry which is preliminary data.</text>
</comment>
<dbReference type="SUPFAM" id="SSF56322">
    <property type="entry name" value="ADC synthase"/>
    <property type="match status" value="1"/>
</dbReference>
<evidence type="ECO:0000313" key="2">
    <source>
        <dbReference type="EMBL" id="PNQ72929.1"/>
    </source>
</evidence>
<proteinExistence type="predicted"/>
<name>A0A2K1DY25_9FLAO</name>